<proteinExistence type="predicted"/>
<dbReference type="Proteomes" id="UP001283341">
    <property type="component" value="Unassembled WGS sequence"/>
</dbReference>
<name>A0AAE0HSC4_9PEZI</name>
<dbReference type="EMBL" id="JAUEDM010000010">
    <property type="protein sequence ID" value="KAK3311962.1"/>
    <property type="molecule type" value="Genomic_DNA"/>
</dbReference>
<accession>A0AAE0HSC4</accession>
<protein>
    <submittedName>
        <fullName evidence="1">Uncharacterized protein</fullName>
    </submittedName>
</protein>
<evidence type="ECO:0000313" key="1">
    <source>
        <dbReference type="EMBL" id="KAK3311962.1"/>
    </source>
</evidence>
<keyword evidence="2" id="KW-1185">Reference proteome</keyword>
<organism evidence="1 2">
    <name type="scientific">Apodospora peruviana</name>
    <dbReference type="NCBI Taxonomy" id="516989"/>
    <lineage>
        <taxon>Eukaryota</taxon>
        <taxon>Fungi</taxon>
        <taxon>Dikarya</taxon>
        <taxon>Ascomycota</taxon>
        <taxon>Pezizomycotina</taxon>
        <taxon>Sordariomycetes</taxon>
        <taxon>Sordariomycetidae</taxon>
        <taxon>Sordariales</taxon>
        <taxon>Lasiosphaeriaceae</taxon>
        <taxon>Apodospora</taxon>
    </lineage>
</organism>
<sequence>MDPLFDGDGTSINEAHAAGWQPYKNHQDKLIHLSPAASVPDFFATSSTCVVCKAILDLVKETIALNDFHNRRFDLRLESRTNTLAEAAHFISIWANECMSHEACRDSHHGVKKLPTRLVAVGDSAQGPWLYETSEEETGTFIALSHCWDENLYLRGTYPQTGQEAAKSNTILNRISNYEIPVHARSGHGYNRARANLGLWASCVREFTRRTLTYDLDRLVALQRVAEFIQQERLSDDTCITGHLTSGLPLGLLWNIQARHDTPSLDTFDKLCAPSWSWAAVRYPVEFPQPASTNINIRLEDLLHGSPLLLRYAIQARLPLRAETRRLSQHPPTDN</sequence>
<dbReference type="PANTHER" id="PTHR33112:SF16">
    <property type="entry name" value="HETEROKARYON INCOMPATIBILITY DOMAIN-CONTAINING PROTEIN"/>
    <property type="match status" value="1"/>
</dbReference>
<dbReference type="PANTHER" id="PTHR33112">
    <property type="entry name" value="DOMAIN PROTEIN, PUTATIVE-RELATED"/>
    <property type="match status" value="1"/>
</dbReference>
<reference evidence="1" key="2">
    <citation type="submission" date="2023-06" db="EMBL/GenBank/DDBJ databases">
        <authorList>
            <consortium name="Lawrence Berkeley National Laboratory"/>
            <person name="Haridas S."/>
            <person name="Hensen N."/>
            <person name="Bonometti L."/>
            <person name="Westerberg I."/>
            <person name="Brannstrom I.O."/>
            <person name="Guillou S."/>
            <person name="Cros-Aarteil S."/>
            <person name="Calhoun S."/>
            <person name="Kuo A."/>
            <person name="Mondo S."/>
            <person name="Pangilinan J."/>
            <person name="Riley R."/>
            <person name="Labutti K."/>
            <person name="Andreopoulos B."/>
            <person name="Lipzen A."/>
            <person name="Chen C."/>
            <person name="Yanf M."/>
            <person name="Daum C."/>
            <person name="Ng V."/>
            <person name="Clum A."/>
            <person name="Steindorff A."/>
            <person name="Ohm R."/>
            <person name="Martin F."/>
            <person name="Silar P."/>
            <person name="Natvig D."/>
            <person name="Lalanne C."/>
            <person name="Gautier V."/>
            <person name="Ament-Velasquez S.L."/>
            <person name="Kruys A."/>
            <person name="Hutchinson M.I."/>
            <person name="Powell A.J."/>
            <person name="Barry K."/>
            <person name="Miller A.N."/>
            <person name="Grigoriev I.V."/>
            <person name="Debuchy R."/>
            <person name="Gladieux P."/>
            <person name="Thoren M.H."/>
            <person name="Johannesson H."/>
        </authorList>
    </citation>
    <scope>NUCLEOTIDE SEQUENCE</scope>
    <source>
        <strain evidence="1">CBS 118394</strain>
    </source>
</reference>
<comment type="caution">
    <text evidence="1">The sequence shown here is derived from an EMBL/GenBank/DDBJ whole genome shotgun (WGS) entry which is preliminary data.</text>
</comment>
<evidence type="ECO:0000313" key="2">
    <source>
        <dbReference type="Proteomes" id="UP001283341"/>
    </source>
</evidence>
<dbReference type="AlphaFoldDB" id="A0AAE0HSC4"/>
<reference evidence="1" key="1">
    <citation type="journal article" date="2023" name="Mol. Phylogenet. Evol.">
        <title>Genome-scale phylogeny and comparative genomics of the fungal order Sordariales.</title>
        <authorList>
            <person name="Hensen N."/>
            <person name="Bonometti L."/>
            <person name="Westerberg I."/>
            <person name="Brannstrom I.O."/>
            <person name="Guillou S."/>
            <person name="Cros-Aarteil S."/>
            <person name="Calhoun S."/>
            <person name="Haridas S."/>
            <person name="Kuo A."/>
            <person name="Mondo S."/>
            <person name="Pangilinan J."/>
            <person name="Riley R."/>
            <person name="LaButti K."/>
            <person name="Andreopoulos B."/>
            <person name="Lipzen A."/>
            <person name="Chen C."/>
            <person name="Yan M."/>
            <person name="Daum C."/>
            <person name="Ng V."/>
            <person name="Clum A."/>
            <person name="Steindorff A."/>
            <person name="Ohm R.A."/>
            <person name="Martin F."/>
            <person name="Silar P."/>
            <person name="Natvig D.O."/>
            <person name="Lalanne C."/>
            <person name="Gautier V."/>
            <person name="Ament-Velasquez S.L."/>
            <person name="Kruys A."/>
            <person name="Hutchinson M.I."/>
            <person name="Powell A.J."/>
            <person name="Barry K."/>
            <person name="Miller A.N."/>
            <person name="Grigoriev I.V."/>
            <person name="Debuchy R."/>
            <person name="Gladieux P."/>
            <person name="Hiltunen Thoren M."/>
            <person name="Johannesson H."/>
        </authorList>
    </citation>
    <scope>NUCLEOTIDE SEQUENCE</scope>
    <source>
        <strain evidence="1">CBS 118394</strain>
    </source>
</reference>
<gene>
    <name evidence="1" type="ORF">B0H66DRAFT_614238</name>
</gene>